<sequence length="230" mass="25575">MTRPGHIRVLPLGILLLSSLMSTISPEVLAAPTSVVKLRRDLGREDSKVRPEVSGVLPHPVEARGGSAGAGAGGSRSEEVEVEAAIDQQTQARRREVLFDSFLVPRADELGNEHENHVPPQNVADVTLRDQFDQLLGNLTEVEHRLRAGDRLSVFEHEERMLRYSDFCDHERAIRSMYDQLSDIREEAIKAGDESLEEDASQLMLQLTGCLEAFVETCPRKRKKEGGAKN</sequence>
<protein>
    <recommendedName>
        <fullName evidence="5">Transmembrane protein</fullName>
    </recommendedName>
</protein>
<evidence type="ECO:0000313" key="3">
    <source>
        <dbReference type="EMBL" id="KAJ3839227.1"/>
    </source>
</evidence>
<feature type="signal peptide" evidence="2">
    <location>
        <begin position="1"/>
        <end position="30"/>
    </location>
</feature>
<feature type="region of interest" description="Disordered" evidence="1">
    <location>
        <begin position="47"/>
        <end position="78"/>
    </location>
</feature>
<proteinExistence type="predicted"/>
<evidence type="ECO:0008006" key="5">
    <source>
        <dbReference type="Google" id="ProtNLM"/>
    </source>
</evidence>
<reference evidence="3" key="1">
    <citation type="submission" date="2022-08" db="EMBL/GenBank/DDBJ databases">
        <authorList>
            <consortium name="DOE Joint Genome Institute"/>
            <person name="Min B."/>
            <person name="Riley R."/>
            <person name="Sierra-Patev S."/>
            <person name="Naranjo-Ortiz M."/>
            <person name="Looney B."/>
            <person name="Konkel Z."/>
            <person name="Slot J.C."/>
            <person name="Sakamoto Y."/>
            <person name="Steenwyk J.L."/>
            <person name="Rokas A."/>
            <person name="Carro J."/>
            <person name="Camarero S."/>
            <person name="Ferreira P."/>
            <person name="Molpeceres G."/>
            <person name="Ruiz-Duenas F.J."/>
            <person name="Serrano A."/>
            <person name="Henrissat B."/>
            <person name="Drula E."/>
            <person name="Hughes K.W."/>
            <person name="Mata J.L."/>
            <person name="Ishikawa N.K."/>
            <person name="Vargas-Isla R."/>
            <person name="Ushijima S."/>
            <person name="Smith C.A."/>
            <person name="Ahrendt S."/>
            <person name="Andreopoulos W."/>
            <person name="He G."/>
            <person name="Labutti K."/>
            <person name="Lipzen A."/>
            <person name="Ng V."/>
            <person name="Sandor L."/>
            <person name="Barry K."/>
            <person name="Martinez A.T."/>
            <person name="Xiao Y."/>
            <person name="Gibbons J.G."/>
            <person name="Terashima K."/>
            <person name="Hibbett D.S."/>
            <person name="Grigoriev I.V."/>
        </authorList>
    </citation>
    <scope>NUCLEOTIDE SEQUENCE</scope>
    <source>
        <strain evidence="3">TFB9207</strain>
    </source>
</reference>
<keyword evidence="2" id="KW-0732">Signal</keyword>
<feature type="chain" id="PRO_5041346216" description="Transmembrane protein" evidence="2">
    <location>
        <begin position="31"/>
        <end position="230"/>
    </location>
</feature>
<dbReference type="AlphaFoldDB" id="A0AA38PAA5"/>
<evidence type="ECO:0000256" key="2">
    <source>
        <dbReference type="SAM" id="SignalP"/>
    </source>
</evidence>
<dbReference type="Proteomes" id="UP001163846">
    <property type="component" value="Unassembled WGS sequence"/>
</dbReference>
<name>A0AA38PAA5_9AGAR</name>
<organism evidence="3 4">
    <name type="scientific">Lentinula raphanica</name>
    <dbReference type="NCBI Taxonomy" id="153919"/>
    <lineage>
        <taxon>Eukaryota</taxon>
        <taxon>Fungi</taxon>
        <taxon>Dikarya</taxon>
        <taxon>Basidiomycota</taxon>
        <taxon>Agaricomycotina</taxon>
        <taxon>Agaricomycetes</taxon>
        <taxon>Agaricomycetidae</taxon>
        <taxon>Agaricales</taxon>
        <taxon>Marasmiineae</taxon>
        <taxon>Omphalotaceae</taxon>
        <taxon>Lentinula</taxon>
    </lineage>
</organism>
<keyword evidence="4" id="KW-1185">Reference proteome</keyword>
<evidence type="ECO:0000313" key="4">
    <source>
        <dbReference type="Proteomes" id="UP001163846"/>
    </source>
</evidence>
<accession>A0AA38PAA5</accession>
<gene>
    <name evidence="3" type="ORF">F5878DRAFT_709603</name>
</gene>
<comment type="caution">
    <text evidence="3">The sequence shown here is derived from an EMBL/GenBank/DDBJ whole genome shotgun (WGS) entry which is preliminary data.</text>
</comment>
<evidence type="ECO:0000256" key="1">
    <source>
        <dbReference type="SAM" id="MobiDB-lite"/>
    </source>
</evidence>
<dbReference type="EMBL" id="MU806140">
    <property type="protein sequence ID" value="KAJ3839227.1"/>
    <property type="molecule type" value="Genomic_DNA"/>
</dbReference>